<sequence>MIDVLREESAGGGPEVNDLFYESLEELKTDPDFSTIMTEFDDALNGRKNMMTIGTDLPEFQEEESGPIKDVGLKGEVITGEESEKENDLIRYSNYMSGAGSTFGGFMAELPGDIGDITDGAIKSLNYKYHALKYKLKKGITVDVLRQENFDKMVKSNIQPEVQFRVDRTGVKNLQDMVVSESFEKIKGLPGVGGEQRLSQQNFNSQKKLAQQKGRIKSKKVAGKILGKVGNGVEYCFRYCSGRS</sequence>
<evidence type="ECO:0000313" key="2">
    <source>
        <dbReference type="Proteomes" id="UP001159405"/>
    </source>
</evidence>
<name>A0ABN8QGU3_9CNID</name>
<keyword evidence="2" id="KW-1185">Reference proteome</keyword>
<dbReference type="Proteomes" id="UP001159405">
    <property type="component" value="Unassembled WGS sequence"/>
</dbReference>
<gene>
    <name evidence="1" type="ORF">PLOB_00006072</name>
</gene>
<organism evidence="1 2">
    <name type="scientific">Porites lobata</name>
    <dbReference type="NCBI Taxonomy" id="104759"/>
    <lineage>
        <taxon>Eukaryota</taxon>
        <taxon>Metazoa</taxon>
        <taxon>Cnidaria</taxon>
        <taxon>Anthozoa</taxon>
        <taxon>Hexacorallia</taxon>
        <taxon>Scleractinia</taxon>
        <taxon>Fungiina</taxon>
        <taxon>Poritidae</taxon>
        <taxon>Porites</taxon>
    </lineage>
</organism>
<comment type="caution">
    <text evidence="1">The sequence shown here is derived from an EMBL/GenBank/DDBJ whole genome shotgun (WGS) entry which is preliminary data.</text>
</comment>
<proteinExistence type="predicted"/>
<evidence type="ECO:0000313" key="1">
    <source>
        <dbReference type="EMBL" id="CAH3163772.1"/>
    </source>
</evidence>
<dbReference type="EMBL" id="CALNXK010000127">
    <property type="protein sequence ID" value="CAH3163772.1"/>
    <property type="molecule type" value="Genomic_DNA"/>
</dbReference>
<protein>
    <submittedName>
        <fullName evidence="1">Uncharacterized protein</fullName>
    </submittedName>
</protein>
<accession>A0ABN8QGU3</accession>
<reference evidence="1 2" key="1">
    <citation type="submission" date="2022-05" db="EMBL/GenBank/DDBJ databases">
        <authorList>
            <consortium name="Genoscope - CEA"/>
            <person name="William W."/>
        </authorList>
    </citation>
    <scope>NUCLEOTIDE SEQUENCE [LARGE SCALE GENOMIC DNA]</scope>
</reference>